<evidence type="ECO:0000313" key="2">
    <source>
        <dbReference type="Proteomes" id="UP000219338"/>
    </source>
</evidence>
<sequence length="112" mass="12660">MSRVGVKTMCSVGPTRARKARTWWFSKSDKRPWLKPPSTYSPMKVRHGEETRSPLDPVLFKDCGAYSQMRRLRLLGGGSHGEAETAYDGYGMLCAIERPTPARRREEGGRSE</sequence>
<name>A0A284RTR7_ARMOS</name>
<keyword evidence="2" id="KW-1185">Reference proteome</keyword>
<evidence type="ECO:0000313" key="1">
    <source>
        <dbReference type="EMBL" id="SJL12115.1"/>
    </source>
</evidence>
<proteinExistence type="predicted"/>
<dbReference type="Proteomes" id="UP000219338">
    <property type="component" value="Unassembled WGS sequence"/>
</dbReference>
<organism evidence="1 2">
    <name type="scientific">Armillaria ostoyae</name>
    <name type="common">Armillaria root rot fungus</name>
    <dbReference type="NCBI Taxonomy" id="47428"/>
    <lineage>
        <taxon>Eukaryota</taxon>
        <taxon>Fungi</taxon>
        <taxon>Dikarya</taxon>
        <taxon>Basidiomycota</taxon>
        <taxon>Agaricomycotina</taxon>
        <taxon>Agaricomycetes</taxon>
        <taxon>Agaricomycetidae</taxon>
        <taxon>Agaricales</taxon>
        <taxon>Marasmiineae</taxon>
        <taxon>Physalacriaceae</taxon>
        <taxon>Armillaria</taxon>
    </lineage>
</organism>
<protein>
    <submittedName>
        <fullName evidence="1">Uncharacterized protein</fullName>
    </submittedName>
</protein>
<reference evidence="2" key="1">
    <citation type="journal article" date="2017" name="Nat. Ecol. Evol.">
        <title>Genome expansion and lineage-specific genetic innovations in the forest pathogenic fungi Armillaria.</title>
        <authorList>
            <person name="Sipos G."/>
            <person name="Prasanna A.N."/>
            <person name="Walter M.C."/>
            <person name="O'Connor E."/>
            <person name="Balint B."/>
            <person name="Krizsan K."/>
            <person name="Kiss B."/>
            <person name="Hess J."/>
            <person name="Varga T."/>
            <person name="Slot J."/>
            <person name="Riley R."/>
            <person name="Boka B."/>
            <person name="Rigling D."/>
            <person name="Barry K."/>
            <person name="Lee J."/>
            <person name="Mihaltcheva S."/>
            <person name="LaButti K."/>
            <person name="Lipzen A."/>
            <person name="Waldron R."/>
            <person name="Moloney N.M."/>
            <person name="Sperisen C."/>
            <person name="Kredics L."/>
            <person name="Vagvoelgyi C."/>
            <person name="Patrignani A."/>
            <person name="Fitzpatrick D."/>
            <person name="Nagy I."/>
            <person name="Doyle S."/>
            <person name="Anderson J.B."/>
            <person name="Grigoriev I.V."/>
            <person name="Gueldener U."/>
            <person name="Muensterkoetter M."/>
            <person name="Nagy L.G."/>
        </authorList>
    </citation>
    <scope>NUCLEOTIDE SEQUENCE [LARGE SCALE GENOMIC DNA]</scope>
    <source>
        <strain evidence="2">C18/9</strain>
    </source>
</reference>
<dbReference type="AlphaFoldDB" id="A0A284RTR7"/>
<gene>
    <name evidence="1" type="ORF">ARMOST_15536</name>
</gene>
<dbReference type="EMBL" id="FUEG01000016">
    <property type="protein sequence ID" value="SJL12115.1"/>
    <property type="molecule type" value="Genomic_DNA"/>
</dbReference>
<accession>A0A284RTR7</accession>